<dbReference type="STRING" id="441620.Mpop_1845"/>
<organism evidence="1 2">
    <name type="scientific">Methylorubrum populi (strain ATCC BAA-705 / NCIMB 13946 / BJ001)</name>
    <name type="common">Methylobacterium populi</name>
    <dbReference type="NCBI Taxonomy" id="441620"/>
    <lineage>
        <taxon>Bacteria</taxon>
        <taxon>Pseudomonadati</taxon>
        <taxon>Pseudomonadota</taxon>
        <taxon>Alphaproteobacteria</taxon>
        <taxon>Hyphomicrobiales</taxon>
        <taxon>Methylobacteriaceae</taxon>
        <taxon>Methylorubrum</taxon>
    </lineage>
</organism>
<dbReference type="KEGG" id="mpo:Mpop_1845"/>
<dbReference type="AlphaFoldDB" id="B1ZJA3"/>
<evidence type="ECO:0000313" key="2">
    <source>
        <dbReference type="Proteomes" id="UP000007136"/>
    </source>
</evidence>
<evidence type="ECO:0000313" key="1">
    <source>
        <dbReference type="EMBL" id="ACB80008.1"/>
    </source>
</evidence>
<protein>
    <submittedName>
        <fullName evidence="1">Uncharacterized protein</fullName>
    </submittedName>
</protein>
<gene>
    <name evidence="1" type="ordered locus">Mpop_1845</name>
</gene>
<dbReference type="OrthoDB" id="8445664at2"/>
<dbReference type="RefSeq" id="WP_012453754.1">
    <property type="nucleotide sequence ID" value="NC_010725.1"/>
</dbReference>
<proteinExistence type="predicted"/>
<dbReference type="EMBL" id="CP001029">
    <property type="protein sequence ID" value="ACB80008.1"/>
    <property type="molecule type" value="Genomic_DNA"/>
</dbReference>
<reference evidence="1" key="1">
    <citation type="submission" date="2008-04" db="EMBL/GenBank/DDBJ databases">
        <title>Complete sequence of chromosome of Methylobacterium populi BJ001.</title>
        <authorList>
            <consortium name="US DOE Joint Genome Institute"/>
            <person name="Copeland A."/>
            <person name="Lucas S."/>
            <person name="Lapidus A."/>
            <person name="Glavina del Rio T."/>
            <person name="Dalin E."/>
            <person name="Tice H."/>
            <person name="Bruce D."/>
            <person name="Goodwin L."/>
            <person name="Pitluck S."/>
            <person name="Chertkov O."/>
            <person name="Brettin T."/>
            <person name="Detter J.C."/>
            <person name="Han C."/>
            <person name="Kuske C.R."/>
            <person name="Schmutz J."/>
            <person name="Larimer F."/>
            <person name="Land M."/>
            <person name="Hauser L."/>
            <person name="Kyrpides N."/>
            <person name="Mikhailova N."/>
            <person name="Marx C."/>
            <person name="Richardson P."/>
        </authorList>
    </citation>
    <scope>NUCLEOTIDE SEQUENCE [LARGE SCALE GENOMIC DNA]</scope>
    <source>
        <strain evidence="1">BJ001</strain>
    </source>
</reference>
<sequence length="297" mass="32772">MAGESQKPIVFSYLFQHRYNAQTEEFTPSTVTQDEIQDAIIALRADEGVSLRVGNPANFMKDFLRSWSRSALWPSEIGDAGYTARQAYGHGAVFDFVPYLPGQTEAFPYEYDLPATAPRHRIESVSLPSAARALGRGDESWLIQVAVNQRVLATHFALYSDLDVVDLFHLQNAMKGTPEIDAVFLLTFRQGGQVRKALVTLEAKRNEPILPDQVRFQAAYMSKQCRRPGRGLHDVEFIIPVAAATRGTASHTVGVFEMNPIKIADGIAVYDAKTSHTLALVVAKAVGYDFVPKVSGI</sequence>
<dbReference type="Proteomes" id="UP000007136">
    <property type="component" value="Chromosome"/>
</dbReference>
<name>B1ZJA3_METPB</name>
<dbReference type="HOGENOM" id="CLU_979569_0_0_5"/>
<accession>B1ZJA3</accession>